<dbReference type="OrthoDB" id="9803968at2"/>
<dbReference type="Pfam" id="PF00501">
    <property type="entry name" value="AMP-binding"/>
    <property type="match status" value="1"/>
</dbReference>
<comment type="caution">
    <text evidence="5">The sequence shown here is derived from an EMBL/GenBank/DDBJ whole genome shotgun (WGS) entry which is preliminary data.</text>
</comment>
<name>A0A5C4LGD4_9HYPH</name>
<proteinExistence type="inferred from homology"/>
<dbReference type="InterPro" id="IPR020845">
    <property type="entry name" value="AMP-binding_CS"/>
</dbReference>
<dbReference type="Gene3D" id="3.30.300.30">
    <property type="match status" value="1"/>
</dbReference>
<dbReference type="Proteomes" id="UP000305267">
    <property type="component" value="Unassembled WGS sequence"/>
</dbReference>
<dbReference type="Pfam" id="PF13193">
    <property type="entry name" value="AMP-binding_C"/>
    <property type="match status" value="1"/>
</dbReference>
<evidence type="ECO:0000256" key="2">
    <source>
        <dbReference type="ARBA" id="ARBA00022598"/>
    </source>
</evidence>
<dbReference type="GO" id="GO:0031956">
    <property type="term" value="F:medium-chain fatty acid-CoA ligase activity"/>
    <property type="evidence" value="ECO:0007669"/>
    <property type="project" value="TreeGrafter"/>
</dbReference>
<keyword evidence="6" id="KW-1185">Reference proteome</keyword>
<dbReference type="EMBL" id="VDDA01000005">
    <property type="protein sequence ID" value="TNC13021.1"/>
    <property type="molecule type" value="Genomic_DNA"/>
</dbReference>
<feature type="domain" description="AMP-dependent synthetase/ligase" evidence="3">
    <location>
        <begin position="37"/>
        <end position="382"/>
    </location>
</feature>
<sequence>MSVVTNAAAASGLSGGGRAAPLRASGLGIIPAFDLRVLMHPASPAVQQGRRTRSYLELDDRTRRLADALAARGIVRGDRIAVLAENCLEYIEIQLAAARLGVTVACQNWRLSTTELCHCIGLAAPKLLIVTKRYEQRAPLVAPDVAVLVVGEAYEAWIAAAQPLPGNGLADPEDGIVILYTSGTTGLPKGAVISHRAMVSRCLVNNANGALALDGTQLAWAPLFHMIGTDMVLGTLIGGGKVIVTDGFTAAEVVEIVGRERLGWLNVMPGVVEPIIDEMTRTGIRPVGIRAIGCMADLVPRHQLAEITRLLGAPYANSFGSTETGSPPATRSLIPIGTIPDHLRKEQSRFCDVVLLDEEDRPVAPGQPGAIAVRGPTLFSGYVGDEAATARDFRNGWFHMGDVFVRHADGTLEFVDRRKYLIKSGGENIYPAEIERVLLASDRIVDAAVVRSPHPGWGEVPVVFVVRSDPHLTEADVIALCRAALAGYKTPKAVHFVGTDELPRNATGKIVRHELERRLAAMEVGA</sequence>
<reference evidence="5 6" key="1">
    <citation type="submission" date="2019-06" db="EMBL/GenBank/DDBJ databases">
        <title>Genome of Methylobacterium sp. 17Sr1-39.</title>
        <authorList>
            <person name="Seo T."/>
        </authorList>
    </citation>
    <scope>NUCLEOTIDE SEQUENCE [LARGE SCALE GENOMIC DNA]</scope>
    <source>
        <strain evidence="5 6">17Sr1-39</strain>
    </source>
</reference>
<evidence type="ECO:0000313" key="5">
    <source>
        <dbReference type="EMBL" id="TNC13021.1"/>
    </source>
</evidence>
<organism evidence="5 6">
    <name type="scientific">Methylobacterium terricola</name>
    <dbReference type="NCBI Taxonomy" id="2583531"/>
    <lineage>
        <taxon>Bacteria</taxon>
        <taxon>Pseudomonadati</taxon>
        <taxon>Pseudomonadota</taxon>
        <taxon>Alphaproteobacteria</taxon>
        <taxon>Hyphomicrobiales</taxon>
        <taxon>Methylobacteriaceae</taxon>
        <taxon>Methylobacterium</taxon>
    </lineage>
</organism>
<dbReference type="SUPFAM" id="SSF56801">
    <property type="entry name" value="Acetyl-CoA synthetase-like"/>
    <property type="match status" value="1"/>
</dbReference>
<dbReference type="PANTHER" id="PTHR43201">
    <property type="entry name" value="ACYL-COA SYNTHETASE"/>
    <property type="match status" value="1"/>
</dbReference>
<gene>
    <name evidence="5" type="ORF">FF100_15545</name>
</gene>
<dbReference type="InterPro" id="IPR042099">
    <property type="entry name" value="ANL_N_sf"/>
</dbReference>
<dbReference type="Gene3D" id="3.40.50.12780">
    <property type="entry name" value="N-terminal domain of ligase-like"/>
    <property type="match status" value="1"/>
</dbReference>
<accession>A0A5C4LGD4</accession>
<dbReference type="InterPro" id="IPR000873">
    <property type="entry name" value="AMP-dep_synth/lig_dom"/>
</dbReference>
<dbReference type="InterPro" id="IPR025110">
    <property type="entry name" value="AMP-bd_C"/>
</dbReference>
<evidence type="ECO:0000259" key="4">
    <source>
        <dbReference type="Pfam" id="PF13193"/>
    </source>
</evidence>
<dbReference type="GO" id="GO:0006631">
    <property type="term" value="P:fatty acid metabolic process"/>
    <property type="evidence" value="ECO:0007669"/>
    <property type="project" value="TreeGrafter"/>
</dbReference>
<evidence type="ECO:0000313" key="6">
    <source>
        <dbReference type="Proteomes" id="UP000305267"/>
    </source>
</evidence>
<feature type="domain" description="AMP-binding enzyme C-terminal" evidence="4">
    <location>
        <begin position="433"/>
        <end position="509"/>
    </location>
</feature>
<dbReference type="RefSeq" id="WP_139036580.1">
    <property type="nucleotide sequence ID" value="NZ_VDDA01000005.1"/>
</dbReference>
<dbReference type="PROSITE" id="PS00455">
    <property type="entry name" value="AMP_BINDING"/>
    <property type="match status" value="1"/>
</dbReference>
<evidence type="ECO:0000259" key="3">
    <source>
        <dbReference type="Pfam" id="PF00501"/>
    </source>
</evidence>
<keyword evidence="2 5" id="KW-0436">Ligase</keyword>
<protein>
    <submittedName>
        <fullName evidence="5">Long-chain fatty acid--CoA ligase</fullName>
    </submittedName>
</protein>
<comment type="similarity">
    <text evidence="1">Belongs to the ATP-dependent AMP-binding enzyme family.</text>
</comment>
<evidence type="ECO:0000256" key="1">
    <source>
        <dbReference type="ARBA" id="ARBA00006432"/>
    </source>
</evidence>
<dbReference type="InterPro" id="IPR045851">
    <property type="entry name" value="AMP-bd_C_sf"/>
</dbReference>
<dbReference type="PANTHER" id="PTHR43201:SF5">
    <property type="entry name" value="MEDIUM-CHAIN ACYL-COA LIGASE ACSF2, MITOCHONDRIAL"/>
    <property type="match status" value="1"/>
</dbReference>
<dbReference type="AlphaFoldDB" id="A0A5C4LGD4"/>